<feature type="region of interest" description="Disordered" evidence="2">
    <location>
        <begin position="365"/>
        <end position="424"/>
    </location>
</feature>
<dbReference type="InterPro" id="IPR001660">
    <property type="entry name" value="SAM"/>
</dbReference>
<feature type="compositionally biased region" description="Polar residues" evidence="2">
    <location>
        <begin position="578"/>
        <end position="616"/>
    </location>
</feature>
<dbReference type="InterPro" id="IPR050548">
    <property type="entry name" value="PcG_chromatin_remod_factors"/>
</dbReference>
<keyword evidence="4" id="KW-1185">Reference proteome</keyword>
<evidence type="ECO:0000256" key="1">
    <source>
        <dbReference type="SAM" id="Coils"/>
    </source>
</evidence>
<dbReference type="GO" id="GO:0035102">
    <property type="term" value="C:PRC1 complex"/>
    <property type="evidence" value="ECO:0007669"/>
    <property type="project" value="TreeGrafter"/>
</dbReference>
<dbReference type="PANTHER" id="PTHR12247">
    <property type="entry name" value="POLYCOMB GROUP PROTEIN"/>
    <property type="match status" value="1"/>
</dbReference>
<dbReference type="Proteomes" id="UP000694843">
    <property type="component" value="Unplaced"/>
</dbReference>
<keyword evidence="1" id="KW-0175">Coiled coil</keyword>
<dbReference type="InterPro" id="IPR013761">
    <property type="entry name" value="SAM/pointed_sf"/>
</dbReference>
<feature type="compositionally biased region" description="Basic and acidic residues" evidence="2">
    <location>
        <begin position="20"/>
        <end position="30"/>
    </location>
</feature>
<feature type="region of interest" description="Disordered" evidence="2">
    <location>
        <begin position="555"/>
        <end position="628"/>
    </location>
</feature>
<organism evidence="4 5">
    <name type="scientific">Hyalella azteca</name>
    <name type="common">Amphipod</name>
    <dbReference type="NCBI Taxonomy" id="294128"/>
    <lineage>
        <taxon>Eukaryota</taxon>
        <taxon>Metazoa</taxon>
        <taxon>Ecdysozoa</taxon>
        <taxon>Arthropoda</taxon>
        <taxon>Crustacea</taxon>
        <taxon>Multicrustacea</taxon>
        <taxon>Malacostraca</taxon>
        <taxon>Eumalacostraca</taxon>
        <taxon>Peracarida</taxon>
        <taxon>Amphipoda</taxon>
        <taxon>Senticaudata</taxon>
        <taxon>Talitrida</taxon>
        <taxon>Talitroidea</taxon>
        <taxon>Hyalellidae</taxon>
        <taxon>Hyalella</taxon>
    </lineage>
</organism>
<gene>
    <name evidence="5" type="primary">LOC108678911</name>
</gene>
<dbReference type="CDD" id="cd09509">
    <property type="entry name" value="SAM_Polycomb"/>
    <property type="match status" value="1"/>
</dbReference>
<evidence type="ECO:0000313" key="4">
    <source>
        <dbReference type="Proteomes" id="UP000694843"/>
    </source>
</evidence>
<dbReference type="PANTHER" id="PTHR12247:SF138">
    <property type="entry name" value="POLYHOMEOTIC DISTAL, ISOFORM A-RELATED"/>
    <property type="match status" value="1"/>
</dbReference>
<dbReference type="PROSITE" id="PS50105">
    <property type="entry name" value="SAM_DOMAIN"/>
    <property type="match status" value="1"/>
</dbReference>
<feature type="compositionally biased region" description="Polar residues" evidence="2">
    <location>
        <begin position="83"/>
        <end position="95"/>
    </location>
</feature>
<dbReference type="GO" id="GO:0003682">
    <property type="term" value="F:chromatin binding"/>
    <property type="evidence" value="ECO:0007669"/>
    <property type="project" value="TreeGrafter"/>
</dbReference>
<dbReference type="GeneID" id="108678911"/>
<feature type="domain" description="SAM" evidence="3">
    <location>
        <begin position="454"/>
        <end position="503"/>
    </location>
</feature>
<protein>
    <submittedName>
        <fullName evidence="5">Uncharacterized protein LOC108678911</fullName>
    </submittedName>
</protein>
<feature type="coiled-coil region" evidence="1">
    <location>
        <begin position="327"/>
        <end position="354"/>
    </location>
</feature>
<dbReference type="KEGG" id="hazt:108678911"/>
<reference evidence="5" key="1">
    <citation type="submission" date="2025-08" db="UniProtKB">
        <authorList>
            <consortium name="RefSeq"/>
        </authorList>
    </citation>
    <scope>IDENTIFICATION</scope>
    <source>
        <tissue evidence="5">Whole organism</tissue>
    </source>
</reference>
<sequence length="628" mass="68259">MTNLTIVGPVHRSGHPPHWAAEHSKQESWREQSSPSSERDMPDTSDTPSPTSKSPSTSLASKALKRTQAKDRARKPQEENKTGADNSRLTPNNARSPSVSPKSPSVTLPQVPSSRAGSSPHPDFPSPASLNSTCFSPVPMGGLGIPGLPGTLGSMGLFGGDAGRNPANSMPRSCSDLMRSMAAKYNNNTNSPLQFYANTPLNGYHRPPIQPVAFSSTGFLPNLPSDGTSSPIQSQRTMESHIKTPESSPKRSVAGGGLSSGIPQHLLSPNNFAGLGSNPLLELSSTQVLINMVRNASTLHQNQLHKTSSEIQNQQKFQNQLLLQHQQQLHQQQLQQQKDKLQSFQKQINADESRQGLKMLENSRGLKRPAHSSSPLDLSAAVPSKYVRTSESDINVEDDETPAPRSSQDDDTPAPRTSPAVTISPVHVKNEQPCRSPCQRHIYPFETKENSLTWSVDDVYDFVRSIDICAEYAENFRDQRIDGACLLLLSESHLTGSLKMKLGPALKLRSFLALRNQAQQPSFASMPHYPGFPRSCTHCNSNTISNNNNNNNYGFNQSLINNNNNNNGLTDHHHKKQMSSSFPEASPPQSRSSAVSPESGAPSLSSPLQTRDSGSPMTLDARQSAAVE</sequence>
<dbReference type="Pfam" id="PF00536">
    <property type="entry name" value="SAM_1"/>
    <property type="match status" value="1"/>
</dbReference>
<feature type="compositionally biased region" description="Low complexity" evidence="2">
    <location>
        <begin position="96"/>
        <end position="106"/>
    </location>
</feature>
<dbReference type="OrthoDB" id="6433810at2759"/>
<feature type="compositionally biased region" description="Basic and acidic residues" evidence="2">
    <location>
        <begin position="68"/>
        <end position="82"/>
    </location>
</feature>
<evidence type="ECO:0000256" key="2">
    <source>
        <dbReference type="SAM" id="MobiDB-lite"/>
    </source>
</evidence>
<dbReference type="AlphaFoldDB" id="A0A8B7PAZ4"/>
<feature type="region of interest" description="Disordered" evidence="2">
    <location>
        <begin position="218"/>
        <end position="262"/>
    </location>
</feature>
<dbReference type="Gene3D" id="1.10.150.50">
    <property type="entry name" value="Transcription Factor, Ets-1"/>
    <property type="match status" value="1"/>
</dbReference>
<evidence type="ECO:0000259" key="3">
    <source>
        <dbReference type="PROSITE" id="PS50105"/>
    </source>
</evidence>
<feature type="compositionally biased region" description="Polar residues" evidence="2">
    <location>
        <begin position="107"/>
        <end position="117"/>
    </location>
</feature>
<dbReference type="GO" id="GO:0042393">
    <property type="term" value="F:histone binding"/>
    <property type="evidence" value="ECO:0007669"/>
    <property type="project" value="TreeGrafter"/>
</dbReference>
<dbReference type="SMART" id="SM00454">
    <property type="entry name" value="SAM"/>
    <property type="match status" value="1"/>
</dbReference>
<feature type="region of interest" description="Disordered" evidence="2">
    <location>
        <begin position="1"/>
        <end position="130"/>
    </location>
</feature>
<evidence type="ECO:0000313" key="5">
    <source>
        <dbReference type="RefSeq" id="XP_018022897.1"/>
    </source>
</evidence>
<dbReference type="GO" id="GO:0045892">
    <property type="term" value="P:negative regulation of DNA-templated transcription"/>
    <property type="evidence" value="ECO:0007669"/>
    <property type="project" value="TreeGrafter"/>
</dbReference>
<accession>A0A8B7PAZ4</accession>
<dbReference type="RefSeq" id="XP_018022897.1">
    <property type="nucleotide sequence ID" value="XM_018167408.2"/>
</dbReference>
<proteinExistence type="predicted"/>
<dbReference type="SUPFAM" id="SSF47769">
    <property type="entry name" value="SAM/Pointed domain"/>
    <property type="match status" value="1"/>
</dbReference>
<feature type="compositionally biased region" description="Low complexity" evidence="2">
    <location>
        <begin position="44"/>
        <end position="62"/>
    </location>
</feature>
<feature type="compositionally biased region" description="Polar residues" evidence="2">
    <location>
        <begin position="218"/>
        <end position="237"/>
    </location>
</feature>
<name>A0A8B7PAZ4_HYAAZ</name>